<dbReference type="GO" id="GO:0005524">
    <property type="term" value="F:ATP binding"/>
    <property type="evidence" value="ECO:0007669"/>
    <property type="project" value="InterPro"/>
</dbReference>
<feature type="domain" description="ATPase AAA-type core" evidence="2">
    <location>
        <begin position="304"/>
        <end position="376"/>
    </location>
</feature>
<comment type="caution">
    <text evidence="3">The sequence shown here is derived from an EMBL/GenBank/DDBJ whole genome shotgun (WGS) entry which is preliminary data.</text>
</comment>
<dbReference type="InterPro" id="IPR014592">
    <property type="entry name" value="P-loop_UCP034888"/>
</dbReference>
<dbReference type="PANTHER" id="PTHR43581:SF2">
    <property type="entry name" value="EXCINUCLEASE ATPASE SUBUNIT"/>
    <property type="match status" value="1"/>
</dbReference>
<dbReference type="EMBL" id="DSPX01000141">
    <property type="protein sequence ID" value="HGG01744.1"/>
    <property type="molecule type" value="Genomic_DNA"/>
</dbReference>
<evidence type="ECO:0000259" key="2">
    <source>
        <dbReference type="Pfam" id="PF13304"/>
    </source>
</evidence>
<accession>A0A7C3ZMY9</accession>
<dbReference type="PANTHER" id="PTHR43581">
    <property type="entry name" value="ATP/GTP PHOSPHATASE"/>
    <property type="match status" value="1"/>
</dbReference>
<evidence type="ECO:0000313" key="3">
    <source>
        <dbReference type="EMBL" id="HGG01744.1"/>
    </source>
</evidence>
<dbReference type="InterPro" id="IPR051396">
    <property type="entry name" value="Bact_Antivir_Def_Nuclease"/>
</dbReference>
<proteinExistence type="predicted"/>
<dbReference type="Gene3D" id="3.40.50.300">
    <property type="entry name" value="P-loop containing nucleotide triphosphate hydrolases"/>
    <property type="match status" value="1"/>
</dbReference>
<dbReference type="PIRSF" id="PIRSF034888">
    <property type="entry name" value="P-loop_UCP034888"/>
    <property type="match status" value="1"/>
</dbReference>
<dbReference type="InterPro" id="IPR041685">
    <property type="entry name" value="AAA_GajA/Old/RecF-like"/>
</dbReference>
<name>A0A7C3ZMY9_9CYAN</name>
<dbReference type="AlphaFoldDB" id="A0A7C3ZMY9"/>
<dbReference type="Pfam" id="PF13175">
    <property type="entry name" value="AAA_15"/>
    <property type="match status" value="1"/>
</dbReference>
<feature type="domain" description="Endonuclease GajA/Old nuclease/RecF-like AAA" evidence="1">
    <location>
        <begin position="16"/>
        <end position="142"/>
    </location>
</feature>
<protein>
    <submittedName>
        <fullName evidence="3">DUF3696 domain-containing protein</fullName>
    </submittedName>
</protein>
<dbReference type="InterPro" id="IPR003959">
    <property type="entry name" value="ATPase_AAA_core"/>
</dbReference>
<dbReference type="InterPro" id="IPR027417">
    <property type="entry name" value="P-loop_NTPase"/>
</dbReference>
<reference evidence="3" key="1">
    <citation type="journal article" date="2020" name="mSystems">
        <title>Genome- and Community-Level Interaction Insights into Carbon Utilization and Element Cycling Functions of Hydrothermarchaeota in Hydrothermal Sediment.</title>
        <authorList>
            <person name="Zhou Z."/>
            <person name="Liu Y."/>
            <person name="Xu W."/>
            <person name="Pan J."/>
            <person name="Luo Z.H."/>
            <person name="Li M."/>
        </authorList>
    </citation>
    <scope>NUCLEOTIDE SEQUENCE [LARGE SCALE GENOMIC DNA]</scope>
    <source>
        <strain evidence="3">SpSt-374</strain>
    </source>
</reference>
<dbReference type="GO" id="GO:0016887">
    <property type="term" value="F:ATP hydrolysis activity"/>
    <property type="evidence" value="ECO:0007669"/>
    <property type="project" value="InterPro"/>
</dbReference>
<gene>
    <name evidence="3" type="ORF">ENR15_14105</name>
</gene>
<evidence type="ECO:0000259" key="1">
    <source>
        <dbReference type="Pfam" id="PF13175"/>
    </source>
</evidence>
<dbReference type="SUPFAM" id="SSF52540">
    <property type="entry name" value="P-loop containing nucleoside triphosphate hydrolases"/>
    <property type="match status" value="1"/>
</dbReference>
<sequence>MSKSAPTRKRERVQGITRIAVSGYKSLYEECSIEVRPLTILAGVNSSGKSSIMQPLLLLKQTLEATYDPGPLLLDGPHVRFTLTEQLFSHISPKIDRNNLIFKIKLSDERELINKITKNLNKIEISQTEYAILGEYLILKTQITPEELEQILSQIRKNGLTMIPDDSELWRIVKLMPIKNRCFVDLGFLLLQSFMPQNWINLINLAEPFKKSILQLIHVPGLRGNPERTYKTTAVEGEFPGTFENYVASIVNYWKEKKDPRLAKLGSMLATLGLTWKVDAKQIDDTQVELLVGRLPRSSKGGARDMVSIADVGFGVSQVLPVLVALLVAEPGQLVYLEQPEIHLHPKAQAALAEILAEAANREVRVVVETHSDLLLRRVQSLVAEGTISPEKVKLHWFERQENGMTVVKSADLDEAGAFGEWPADFADVAIAEESRYLDAAESRLAEKFHAS</sequence>
<organism evidence="3">
    <name type="scientific">Planktothricoides sp. SpSt-374</name>
    <dbReference type="NCBI Taxonomy" id="2282167"/>
    <lineage>
        <taxon>Bacteria</taxon>
        <taxon>Bacillati</taxon>
        <taxon>Cyanobacteriota</taxon>
        <taxon>Cyanophyceae</taxon>
        <taxon>Oscillatoriophycideae</taxon>
        <taxon>Oscillatoriales</taxon>
        <taxon>Oscillatoriaceae</taxon>
        <taxon>Planktothricoides</taxon>
    </lineage>
</organism>
<dbReference type="Pfam" id="PF13304">
    <property type="entry name" value="AAA_21"/>
    <property type="match status" value="1"/>
</dbReference>